<keyword evidence="1" id="KW-0472">Membrane</keyword>
<organism evidence="2 3">
    <name type="scientific">Phytomonospora endophytica</name>
    <dbReference type="NCBI Taxonomy" id="714109"/>
    <lineage>
        <taxon>Bacteria</taxon>
        <taxon>Bacillati</taxon>
        <taxon>Actinomycetota</taxon>
        <taxon>Actinomycetes</taxon>
        <taxon>Micromonosporales</taxon>
        <taxon>Micromonosporaceae</taxon>
        <taxon>Phytomonospora</taxon>
    </lineage>
</organism>
<feature type="transmembrane region" description="Helical" evidence="1">
    <location>
        <begin position="42"/>
        <end position="63"/>
    </location>
</feature>
<evidence type="ECO:0008006" key="4">
    <source>
        <dbReference type="Google" id="ProtNLM"/>
    </source>
</evidence>
<gene>
    <name evidence="2" type="ORF">HNR73_003881</name>
</gene>
<dbReference type="Gene3D" id="3.40.50.300">
    <property type="entry name" value="P-loop containing nucleotide triphosphate hydrolases"/>
    <property type="match status" value="1"/>
</dbReference>
<keyword evidence="3" id="KW-1185">Reference proteome</keyword>
<evidence type="ECO:0000313" key="2">
    <source>
        <dbReference type="EMBL" id="MBB6036013.1"/>
    </source>
</evidence>
<feature type="transmembrane region" description="Helical" evidence="1">
    <location>
        <begin position="446"/>
        <end position="465"/>
    </location>
</feature>
<feature type="transmembrane region" description="Helical" evidence="1">
    <location>
        <begin position="420"/>
        <end position="440"/>
    </location>
</feature>
<dbReference type="AlphaFoldDB" id="A0A841FM75"/>
<keyword evidence="1" id="KW-0812">Transmembrane</keyword>
<evidence type="ECO:0000256" key="1">
    <source>
        <dbReference type="SAM" id="Phobius"/>
    </source>
</evidence>
<keyword evidence="1" id="KW-1133">Transmembrane helix</keyword>
<dbReference type="InterPro" id="IPR027417">
    <property type="entry name" value="P-loop_NTPase"/>
</dbReference>
<proteinExistence type="predicted"/>
<sequence length="611" mass="65687">MGTRGRRILGGAGVLLGLAAAGGFLAAYLASPARDFATTSGLISGVLAALGFTVAVLALLPALSRTGGDPLETLALAVAREWEREAVSRGLDRPEPLRVRWGPTDRLVAEARVEESGDVTAIADVWSAHPARQLVILGEPGAGKTSAAVILVRRLLATRAQGDPVPVLLNVGDWEAGGDHLHSWLADKLVAHYGLRPAVTGELVDGGRIVPVLDGLDELRESVRERAIGALTDAVGMERPLVVTCRSVEYESLVRSEGAPLARAAVVEIRRVEAAEAVAYLPAGQIGGETRWRPVLDRLRDEPDGPLATALRTPLMVFLAREEYRQAETDPRELLALSDMDAIERELLTGYIPAIYRDPGPQRPGEKAPPDYPAADVERWLSFLARPAAFGDVGGFHWWGLRGKVRRRPAQHRSLRGESAIGGIAAGLLTSALLGYLVGANALPDVNSGLTLGVLVLSITIGLWIPNRSPWRARIWEDWPDRFLPEARSNLYAVSGAWLGLTLLGGMLTGAFPSAWHLVSLPVAFVAALIMLPWVSESANFHLATWQLSRDGVIPVRLIPFLEDAHRRGVMRKVGPAYQFRHARLAEHLAAQHLAKQQGPAAEAPGPSTSD</sequence>
<protein>
    <recommendedName>
        <fullName evidence="4">NACHT domain-containing protein</fullName>
    </recommendedName>
</protein>
<dbReference type="Proteomes" id="UP000548476">
    <property type="component" value="Unassembled WGS sequence"/>
</dbReference>
<dbReference type="RefSeq" id="WP_184788865.1">
    <property type="nucleotide sequence ID" value="NZ_BONT01000046.1"/>
</dbReference>
<comment type="caution">
    <text evidence="2">The sequence shown here is derived from an EMBL/GenBank/DDBJ whole genome shotgun (WGS) entry which is preliminary data.</text>
</comment>
<accession>A0A841FM75</accession>
<name>A0A841FM75_9ACTN</name>
<feature type="transmembrane region" description="Helical" evidence="1">
    <location>
        <begin position="515"/>
        <end position="535"/>
    </location>
</feature>
<evidence type="ECO:0000313" key="3">
    <source>
        <dbReference type="Proteomes" id="UP000548476"/>
    </source>
</evidence>
<dbReference type="SUPFAM" id="SSF52540">
    <property type="entry name" value="P-loop containing nucleoside triphosphate hydrolases"/>
    <property type="match status" value="1"/>
</dbReference>
<dbReference type="EMBL" id="JACHGT010000008">
    <property type="protein sequence ID" value="MBB6036013.1"/>
    <property type="molecule type" value="Genomic_DNA"/>
</dbReference>
<feature type="transmembrane region" description="Helical" evidence="1">
    <location>
        <begin position="491"/>
        <end position="509"/>
    </location>
</feature>
<reference evidence="2 3" key="1">
    <citation type="submission" date="2020-08" db="EMBL/GenBank/DDBJ databases">
        <title>Genomic Encyclopedia of Type Strains, Phase IV (KMG-IV): sequencing the most valuable type-strain genomes for metagenomic binning, comparative biology and taxonomic classification.</title>
        <authorList>
            <person name="Goeker M."/>
        </authorList>
    </citation>
    <scope>NUCLEOTIDE SEQUENCE [LARGE SCALE GENOMIC DNA]</scope>
    <source>
        <strain evidence="2 3">YIM 65646</strain>
    </source>
</reference>